<evidence type="ECO:0000313" key="3">
    <source>
        <dbReference type="EMBL" id="KAK1428907.1"/>
    </source>
</evidence>
<feature type="region of interest" description="Disordered" evidence="1">
    <location>
        <begin position="128"/>
        <end position="148"/>
    </location>
</feature>
<dbReference type="PANTHER" id="PTHR38928:SF7">
    <property type="entry name" value="ARGOS7"/>
    <property type="match status" value="1"/>
</dbReference>
<evidence type="ECO:0000256" key="1">
    <source>
        <dbReference type="SAM" id="MobiDB-lite"/>
    </source>
</evidence>
<keyword evidence="2" id="KW-0812">Transmembrane</keyword>
<organism evidence="3 4">
    <name type="scientific">Tagetes erecta</name>
    <name type="common">African marigold</name>
    <dbReference type="NCBI Taxonomy" id="13708"/>
    <lineage>
        <taxon>Eukaryota</taxon>
        <taxon>Viridiplantae</taxon>
        <taxon>Streptophyta</taxon>
        <taxon>Embryophyta</taxon>
        <taxon>Tracheophyta</taxon>
        <taxon>Spermatophyta</taxon>
        <taxon>Magnoliopsida</taxon>
        <taxon>eudicotyledons</taxon>
        <taxon>Gunneridae</taxon>
        <taxon>Pentapetalae</taxon>
        <taxon>asterids</taxon>
        <taxon>campanulids</taxon>
        <taxon>Asterales</taxon>
        <taxon>Asteraceae</taxon>
        <taxon>Asteroideae</taxon>
        <taxon>Heliantheae alliance</taxon>
        <taxon>Tageteae</taxon>
        <taxon>Tagetes</taxon>
    </lineage>
</organism>
<dbReference type="EMBL" id="JAUHHV010000004">
    <property type="protein sequence ID" value="KAK1428907.1"/>
    <property type="molecule type" value="Genomic_DNA"/>
</dbReference>
<evidence type="ECO:0000256" key="2">
    <source>
        <dbReference type="SAM" id="Phobius"/>
    </source>
</evidence>
<protein>
    <submittedName>
        <fullName evidence="3">Uncharacterized protein</fullName>
    </submittedName>
</protein>
<name>A0AAD8KYW4_TARER</name>
<comment type="caution">
    <text evidence="3">The sequence shown here is derived from an EMBL/GenBank/DDBJ whole genome shotgun (WGS) entry which is preliminary data.</text>
</comment>
<keyword evidence="2" id="KW-0472">Membrane</keyword>
<keyword evidence="4" id="KW-1185">Reference proteome</keyword>
<proteinExistence type="predicted"/>
<gene>
    <name evidence="3" type="ORF">QVD17_17747</name>
</gene>
<sequence length="220" mass="24307">MMVMSRSFNQQHGFDEASNARSATCLTNEVKKTTFPAIFRWSFGLKALAMMALFTVSLVVLPLVLPPLPPPPPLVLFVPVLIMSVLVFLAFAPLELPPDDDVICTSLESCCIRPVVRTVYSTKFHIPNKTDSKESSSDKEFITEGKNEVSKPETNIVTRSKGAIEDKGETSYIEEKVAGKRKVDEIVPKVDPVAETTKKAKLDEVTDVSEPAQEEMITFS</sequence>
<evidence type="ECO:0000313" key="4">
    <source>
        <dbReference type="Proteomes" id="UP001229421"/>
    </source>
</evidence>
<dbReference type="Proteomes" id="UP001229421">
    <property type="component" value="Unassembled WGS sequence"/>
</dbReference>
<keyword evidence="2" id="KW-1133">Transmembrane helix</keyword>
<accession>A0AAD8KYW4</accession>
<feature type="transmembrane region" description="Helical" evidence="2">
    <location>
        <begin position="47"/>
        <end position="68"/>
    </location>
</feature>
<reference evidence="3" key="1">
    <citation type="journal article" date="2023" name="bioRxiv">
        <title>Improved chromosome-level genome assembly for marigold (Tagetes erecta).</title>
        <authorList>
            <person name="Jiang F."/>
            <person name="Yuan L."/>
            <person name="Wang S."/>
            <person name="Wang H."/>
            <person name="Xu D."/>
            <person name="Wang A."/>
            <person name="Fan W."/>
        </authorList>
    </citation>
    <scope>NUCLEOTIDE SEQUENCE</scope>
    <source>
        <strain evidence="3">WSJ</strain>
        <tissue evidence="3">Leaf</tissue>
    </source>
</reference>
<dbReference type="AlphaFoldDB" id="A0AAD8KYW4"/>
<feature type="transmembrane region" description="Helical" evidence="2">
    <location>
        <begin position="74"/>
        <end position="92"/>
    </location>
</feature>
<dbReference type="PANTHER" id="PTHR38928">
    <property type="entry name" value="ARGOS7"/>
    <property type="match status" value="1"/>
</dbReference>